<dbReference type="InterPro" id="IPR000101">
    <property type="entry name" value="GGT_peptidase"/>
</dbReference>
<comment type="similarity">
    <text evidence="3 11">Belongs to the gamma-glutamyltransferase family.</text>
</comment>
<organism evidence="12 13">
    <name type="scientific">Mesotoga prima</name>
    <dbReference type="NCBI Taxonomy" id="1184387"/>
    <lineage>
        <taxon>Bacteria</taxon>
        <taxon>Thermotogati</taxon>
        <taxon>Thermotogota</taxon>
        <taxon>Thermotogae</taxon>
        <taxon>Kosmotogales</taxon>
        <taxon>Kosmotogaceae</taxon>
        <taxon>Mesotoga</taxon>
    </lineage>
</organism>
<evidence type="ECO:0000256" key="2">
    <source>
        <dbReference type="ARBA" id="ARBA00001089"/>
    </source>
</evidence>
<evidence type="ECO:0000313" key="12">
    <source>
        <dbReference type="EMBL" id="KUK79270.1"/>
    </source>
</evidence>
<evidence type="ECO:0000256" key="5">
    <source>
        <dbReference type="ARBA" id="ARBA00022801"/>
    </source>
</evidence>
<proteinExistence type="inferred from homology"/>
<feature type="binding site" evidence="10">
    <location>
        <begin position="450"/>
        <end position="451"/>
    </location>
    <ligand>
        <name>L-glutamate</name>
        <dbReference type="ChEBI" id="CHEBI:29985"/>
    </ligand>
</feature>
<dbReference type="EMBL" id="LGGP01000277">
    <property type="protein sequence ID" value="KUK79270.1"/>
    <property type="molecule type" value="Genomic_DNA"/>
</dbReference>
<reference evidence="13" key="1">
    <citation type="journal article" date="2015" name="MBio">
        <title>Genome-Resolved Metagenomic Analysis Reveals Roles for Candidate Phyla and Other Microbial Community Members in Biogeochemical Transformations in Oil Reservoirs.</title>
        <authorList>
            <person name="Hu P."/>
            <person name="Tom L."/>
            <person name="Singh A."/>
            <person name="Thomas B.C."/>
            <person name="Baker B.J."/>
            <person name="Piceno Y.M."/>
            <person name="Andersen G.L."/>
            <person name="Banfield J.F."/>
        </authorList>
    </citation>
    <scope>NUCLEOTIDE SEQUENCE [LARGE SCALE GENOMIC DNA]</scope>
</reference>
<dbReference type="SUPFAM" id="SSF56235">
    <property type="entry name" value="N-terminal nucleophile aminohydrolases (Ntn hydrolases)"/>
    <property type="match status" value="1"/>
</dbReference>
<evidence type="ECO:0000256" key="7">
    <source>
        <dbReference type="ARBA" id="ARBA00023315"/>
    </source>
</evidence>
<sequence>TLLCVLFLVGIGFSVITMEVGKLLASNSGIVAAGNPYASAAGAEILERGGNAIDAAIAVSLALGVVEPYASGIGGEGYAVLSFNGERIAVDFRSSAPALASVENAEALGLTTSDLRSGALSICTPGVLAGIIEMWLYGGSLPFADLIAPAIRLAEEGFIVNNTFASSCGSSYDALLENAPGFLKDGLFAWETGDIATNPELAETYRYLAENGPQAFYKGELADKISDLIESKEGFLRKTDLENYRALVKEPLHGTYRGYDLFVPSIPVGGPYLIETLNILEHFNLSAFNWDDPLVMNIINQALTFAMIDLLSYSGDPEYVYVPVETLITKDYAKTRFMNIDLNQALDSELYYTNYLGRPDLFESTDSYIEAMLAGAGVIELEPSAAGVGEDTTHFAVIDKDGNAVAWTQTLSSFFGSKVYLDGFFINNEMGNFTLDDTSRGLVPGKRPVTTICPTIIEKDGKIVYLVGTPGGYYIQSTITNVIVDLIDFGMTLDEAQMKPKIIGSPNYPEFRMETGYPENTRLFLEEIMGHTVREFDFPYRSFGSLNLIQVQPDGLMIGIGAFRREGGASAPEH</sequence>
<comment type="catalytic activity">
    <reaction evidence="8 11">
        <text>an N-terminal (5-L-glutamyl)-[peptide] + an alpha-amino acid = 5-L-glutamyl amino acid + an N-terminal L-alpha-aminoacyl-[peptide]</text>
        <dbReference type="Rhea" id="RHEA:23904"/>
        <dbReference type="Rhea" id="RHEA-COMP:9780"/>
        <dbReference type="Rhea" id="RHEA-COMP:9795"/>
        <dbReference type="ChEBI" id="CHEBI:77644"/>
        <dbReference type="ChEBI" id="CHEBI:78597"/>
        <dbReference type="ChEBI" id="CHEBI:78599"/>
        <dbReference type="ChEBI" id="CHEBI:78608"/>
        <dbReference type="EC" id="2.3.2.2"/>
    </reaction>
</comment>
<name>A0A124FXW1_9BACT</name>
<dbReference type="NCBIfam" id="TIGR00066">
    <property type="entry name" value="g_glut_trans"/>
    <property type="match status" value="1"/>
</dbReference>
<dbReference type="AlphaFoldDB" id="A0A124FXW1"/>
<comment type="catalytic activity">
    <reaction evidence="2 11">
        <text>glutathione + H2O = L-cysteinylglycine + L-glutamate</text>
        <dbReference type="Rhea" id="RHEA:28807"/>
        <dbReference type="ChEBI" id="CHEBI:15377"/>
        <dbReference type="ChEBI" id="CHEBI:29985"/>
        <dbReference type="ChEBI" id="CHEBI:57925"/>
        <dbReference type="ChEBI" id="CHEBI:61694"/>
        <dbReference type="EC" id="3.4.19.13"/>
    </reaction>
</comment>
<feature type="non-terminal residue" evidence="12">
    <location>
        <position position="1"/>
    </location>
</feature>
<dbReference type="GO" id="GO:0006751">
    <property type="term" value="P:glutathione catabolic process"/>
    <property type="evidence" value="ECO:0007669"/>
    <property type="project" value="UniProtKB-UniRule"/>
</dbReference>
<feature type="active site" description="Nucleophile" evidence="9">
    <location>
        <position position="392"/>
    </location>
</feature>
<keyword evidence="4 11" id="KW-0808">Transferase</keyword>
<dbReference type="PRINTS" id="PR01210">
    <property type="entry name" value="GGTRANSPTASE"/>
</dbReference>
<evidence type="ECO:0000313" key="13">
    <source>
        <dbReference type="Proteomes" id="UP000054092"/>
    </source>
</evidence>
<dbReference type="InterPro" id="IPR051792">
    <property type="entry name" value="GGT_bact"/>
</dbReference>
<comment type="caution">
    <text evidence="12">The sequence shown here is derived from an EMBL/GenBank/DDBJ whole genome shotgun (WGS) entry which is preliminary data.</text>
</comment>
<comment type="catalytic activity">
    <reaction evidence="1 11">
        <text>an S-substituted glutathione + H2O = an S-substituted L-cysteinylglycine + L-glutamate</text>
        <dbReference type="Rhea" id="RHEA:59468"/>
        <dbReference type="ChEBI" id="CHEBI:15377"/>
        <dbReference type="ChEBI" id="CHEBI:29985"/>
        <dbReference type="ChEBI" id="CHEBI:90779"/>
        <dbReference type="ChEBI" id="CHEBI:143103"/>
        <dbReference type="EC" id="3.4.19.13"/>
    </reaction>
</comment>
<comment type="pathway">
    <text evidence="11">Sulfur metabolism; glutathione metabolism.</text>
</comment>
<evidence type="ECO:0000256" key="1">
    <source>
        <dbReference type="ARBA" id="ARBA00001049"/>
    </source>
</evidence>
<dbReference type="InterPro" id="IPR029055">
    <property type="entry name" value="Ntn_hydrolases_N"/>
</dbReference>
<dbReference type="Pfam" id="PF01019">
    <property type="entry name" value="G_glu_transpept"/>
    <property type="match status" value="1"/>
</dbReference>
<gene>
    <name evidence="12" type="ORF">XD94_1430</name>
</gene>
<keyword evidence="5 11" id="KW-0378">Hydrolase</keyword>
<dbReference type="Proteomes" id="UP000054092">
    <property type="component" value="Unassembled WGS sequence"/>
</dbReference>
<dbReference type="Gene3D" id="3.60.20.40">
    <property type="match status" value="1"/>
</dbReference>
<evidence type="ECO:0000256" key="9">
    <source>
        <dbReference type="PIRSR" id="PIRSR600101-1"/>
    </source>
</evidence>
<evidence type="ECO:0000256" key="10">
    <source>
        <dbReference type="PIRSR" id="PIRSR600101-2"/>
    </source>
</evidence>
<feature type="binding site" evidence="10">
    <location>
        <position position="93"/>
    </location>
    <ligand>
        <name>L-glutamate</name>
        <dbReference type="ChEBI" id="CHEBI:29985"/>
    </ligand>
</feature>
<accession>A0A124FXW1</accession>
<comment type="subunit">
    <text evidence="11">This enzyme consists of two polypeptide chains, which are synthesized in precursor form from a single polypeptide.</text>
</comment>
<keyword evidence="11" id="KW-0317">Glutathione biosynthesis</keyword>
<evidence type="ECO:0000256" key="8">
    <source>
        <dbReference type="ARBA" id="ARBA00047417"/>
    </source>
</evidence>
<dbReference type="UniPathway" id="UPA00204"/>
<feature type="binding site" evidence="10">
    <location>
        <position position="472"/>
    </location>
    <ligand>
        <name>L-glutamate</name>
        <dbReference type="ChEBI" id="CHEBI:29985"/>
    </ligand>
</feature>
<evidence type="ECO:0000256" key="3">
    <source>
        <dbReference type="ARBA" id="ARBA00009381"/>
    </source>
</evidence>
<evidence type="ECO:0000256" key="11">
    <source>
        <dbReference type="RuleBase" id="RU368036"/>
    </source>
</evidence>
<dbReference type="PANTHER" id="PTHR43199">
    <property type="entry name" value="GLUTATHIONE HYDROLASE"/>
    <property type="match status" value="1"/>
</dbReference>
<dbReference type="Gene3D" id="1.10.246.130">
    <property type="match status" value="1"/>
</dbReference>
<dbReference type="EC" id="2.3.2.2" evidence="11"/>
<dbReference type="PANTHER" id="PTHR43199:SF1">
    <property type="entry name" value="GLUTATHIONE HYDROLASE PROENZYME"/>
    <property type="match status" value="1"/>
</dbReference>
<dbReference type="GO" id="GO:0006750">
    <property type="term" value="P:glutathione biosynthetic process"/>
    <property type="evidence" value="ECO:0007669"/>
    <property type="project" value="UniProtKB-KW"/>
</dbReference>
<dbReference type="InterPro" id="IPR043137">
    <property type="entry name" value="GGT_ssub_C"/>
</dbReference>
<protein>
    <recommendedName>
        <fullName evidence="11">Glutathione hydrolase proenzyme</fullName>
        <ecNumber evidence="11">2.3.2.2</ecNumber>
        <ecNumber evidence="11">3.4.19.13</ecNumber>
    </recommendedName>
    <component>
        <recommendedName>
            <fullName evidence="11">Glutathione hydrolase large chain</fullName>
        </recommendedName>
    </component>
    <component>
        <recommendedName>
            <fullName evidence="11">Glutathione hydrolase small chain</fullName>
        </recommendedName>
    </component>
</protein>
<comment type="PTM">
    <text evidence="11">Cleaved by autocatalysis into a large and a small subunit.</text>
</comment>
<dbReference type="InterPro" id="IPR043138">
    <property type="entry name" value="GGT_lsub"/>
</dbReference>
<dbReference type="EC" id="3.4.19.13" evidence="11"/>
<dbReference type="GO" id="GO:0036374">
    <property type="term" value="F:glutathione hydrolase activity"/>
    <property type="evidence" value="ECO:0007669"/>
    <property type="project" value="UniProtKB-UniRule"/>
</dbReference>
<evidence type="ECO:0000256" key="6">
    <source>
        <dbReference type="ARBA" id="ARBA00023145"/>
    </source>
</evidence>
<evidence type="ECO:0000256" key="4">
    <source>
        <dbReference type="ARBA" id="ARBA00022679"/>
    </source>
</evidence>
<keyword evidence="6 11" id="KW-0865">Zymogen</keyword>
<keyword evidence="7 11" id="KW-0012">Acyltransferase</keyword>
<dbReference type="PATRIC" id="fig|1184387.3.peg.1901"/>
<dbReference type="GO" id="GO:0103068">
    <property type="term" value="F:leukotriene C4 gamma-glutamyl transferase activity"/>
    <property type="evidence" value="ECO:0007669"/>
    <property type="project" value="UniProtKB-EC"/>
</dbReference>